<dbReference type="RefSeq" id="WP_216713904.1">
    <property type="nucleotide sequence ID" value="NZ_JACVEL010000004.1"/>
</dbReference>
<organism evidence="3 4">
    <name type="scientific">Taishania pollutisoli</name>
    <dbReference type="NCBI Taxonomy" id="2766479"/>
    <lineage>
        <taxon>Bacteria</taxon>
        <taxon>Pseudomonadati</taxon>
        <taxon>Bacteroidota</taxon>
        <taxon>Flavobacteriia</taxon>
        <taxon>Flavobacteriales</taxon>
        <taxon>Crocinitomicaceae</taxon>
        <taxon>Taishania</taxon>
    </lineage>
</organism>
<dbReference type="SUPFAM" id="SSF49299">
    <property type="entry name" value="PKD domain"/>
    <property type="match status" value="3"/>
</dbReference>
<accession>A0A8J6PE88</accession>
<dbReference type="EMBL" id="JACVEL010000004">
    <property type="protein sequence ID" value="MBC9812260.1"/>
    <property type="molecule type" value="Genomic_DNA"/>
</dbReference>
<dbReference type="NCBIfam" id="TIGR04131">
    <property type="entry name" value="Bac_Flav_CTERM"/>
    <property type="match status" value="1"/>
</dbReference>
<evidence type="ECO:0000256" key="1">
    <source>
        <dbReference type="SAM" id="Phobius"/>
    </source>
</evidence>
<dbReference type="InterPro" id="IPR022409">
    <property type="entry name" value="PKD/Chitinase_dom"/>
</dbReference>
<keyword evidence="1" id="KW-1133">Transmembrane helix</keyword>
<sequence>MATNYKVNKGGKLNFWLSIILTVFVMNFSFSQEHVHTASCVSSHEVSCTKDVKVAFDKLERNTSFKKDFTRHFQIDFSEFMQLNSYEKEKFINYLVNEVCFKNRSTNELGTIFIELIEKTKDNYWFEKPVVTSNSEMDQVSKGVFIPKKEPNTDNTPKTAACLNADFETGDYTGWTAFCGTVTGATMGGTTSEGTACGGQHAIVSGGTDAYTGSSRVFQGGNSAMLGDGTGTGSRYARLRKTFVVAASNPAITYSYMAVLQDPGTGHTNPQRPFFSARVFVGGSEISCAQYFSYFGDGAPGWVTGGGVAYRDWTSVFVPLESYIGQTITLEITVGDCSQSGHWGYAYVDVSCENMEVEQFCEGSSTVLSAPSEGIQAYQWSTGETTQQIVVTTPGVYTVNILPIGSICSATLTYNASIYPVPTADFSVDNTSICIGGNVNFTNNSTVETGGTITSYQWNYGDGISTPASTGTITGVPQTTGTYTANNHTYNSLGTFNATLTMQTSDGCTNTSQVPITVIQGPEATIGGNTVVCSGTTPPEVTFTGSQTPPPFTFTYNINGGPAQTVTTSSGNSVTVPVPTTTPGSYTYNLTHVSSSSSAMCEQDQTGAVTIVVNPIPNATIATDAIVCQGAAAPVITFTGSNGTSDYQFTYSLNGGASQTISTSGTNTATITVATTTPGTFQYTLLSVEDVTTGCSQTFTGPGHTSTVVVNPLPDAGITGTTVVCQNDAQPVITFTGTGSSGNYTFSYAINGGSSQTITTTGGSNQATVNAPTNVPGTYVYELLNVADPATGCNQNINETQTITVNPLPAATIYGSTTVCQNDAQPQITFTGDYGTSDYEFTYTINGGVHETIMTSGSPSVTVNVPTSVGGTYVYELISVMDVTTGCFQTQSGTATVVVNLMPTATIGGTVTVCQDAAAPVITFTGQNSSGEYTYSYTINGGPTQTITTSGSNSATVTQSTAVPGTYVYTLTNVMDPASLCNQDLNLTETITVNPLPVASISNPVQACHMDAVLPEVVFTGSVGTAPYTFAYNINGGATQYATSTGSTVTFPVSTGTTGTFIYTITNIQEGSALGCQQTQNVSTIVTIHALPNVSAGNDFPVCAGVPIVLTGSGAQTYQWDNGVTNGVPFTPTDTTTYTVIGTDHNGCRNTDQITVNVVPIPVMDIDGINLYGCSPVIPTFTNNSTGNLTNCTWYLGNGEVLQGCGSVSSVFDVPGCFDVTLVVSTPEGCTNSLTINNYVCVEANPIADFYPKPAELTTYDWETQMINESSGATSYYWDFGDGTAPGYEHSPYHEYPNDFAGVYQVMLVASTPAGCVDTAYATVTLKEELLFYVPNTFTPDGDDYNETFKPIFTTGFDPYNYTLLIFNRWGEVIFESHDTNVGWNGKYGIDGKLCQDGTYTWKIDVKGRTSSQQSQFTGHVNLIR</sequence>
<feature type="domain" description="PKD" evidence="2">
    <location>
        <begin position="448"/>
        <end position="518"/>
    </location>
</feature>
<proteinExistence type="predicted"/>
<evidence type="ECO:0000313" key="4">
    <source>
        <dbReference type="Proteomes" id="UP000652681"/>
    </source>
</evidence>
<dbReference type="Proteomes" id="UP000652681">
    <property type="component" value="Unassembled WGS sequence"/>
</dbReference>
<protein>
    <submittedName>
        <fullName evidence="3">Gliding motility-associated C-terminal domain-containing protein</fullName>
    </submittedName>
</protein>
<feature type="domain" description="PKD" evidence="2">
    <location>
        <begin position="1180"/>
        <end position="1247"/>
    </location>
</feature>
<gene>
    <name evidence="3" type="ORF">H9Y05_07175</name>
</gene>
<dbReference type="InterPro" id="IPR000601">
    <property type="entry name" value="PKD_dom"/>
</dbReference>
<feature type="transmembrane region" description="Helical" evidence="1">
    <location>
        <begin position="12"/>
        <end position="30"/>
    </location>
</feature>
<keyword evidence="4" id="KW-1185">Reference proteome</keyword>
<name>A0A8J6PE88_9FLAO</name>
<evidence type="ECO:0000313" key="3">
    <source>
        <dbReference type="EMBL" id="MBC9812260.1"/>
    </source>
</evidence>
<comment type="caution">
    <text evidence="3">The sequence shown here is derived from an EMBL/GenBank/DDBJ whole genome shotgun (WGS) entry which is preliminary data.</text>
</comment>
<dbReference type="Pfam" id="PF18911">
    <property type="entry name" value="PKD_4"/>
    <property type="match status" value="2"/>
</dbReference>
<keyword evidence="1" id="KW-0812">Transmembrane</keyword>
<dbReference type="InterPro" id="IPR026341">
    <property type="entry name" value="T9SS_type_B"/>
</dbReference>
<dbReference type="Gene3D" id="2.60.40.10">
    <property type="entry name" value="Immunoglobulins"/>
    <property type="match status" value="4"/>
</dbReference>
<keyword evidence="1" id="KW-0472">Membrane</keyword>
<feature type="domain" description="PKD" evidence="2">
    <location>
        <begin position="1268"/>
        <end position="1326"/>
    </location>
</feature>
<dbReference type="InterPro" id="IPR035986">
    <property type="entry name" value="PKD_dom_sf"/>
</dbReference>
<evidence type="ECO:0000259" key="2">
    <source>
        <dbReference type="PROSITE" id="PS50093"/>
    </source>
</evidence>
<dbReference type="Pfam" id="PF13585">
    <property type="entry name" value="CHU_C"/>
    <property type="match status" value="1"/>
</dbReference>
<dbReference type="InterPro" id="IPR013783">
    <property type="entry name" value="Ig-like_fold"/>
</dbReference>
<dbReference type="CDD" id="cd00146">
    <property type="entry name" value="PKD"/>
    <property type="match status" value="1"/>
</dbReference>
<dbReference type="PROSITE" id="PS50093">
    <property type="entry name" value="PKD"/>
    <property type="match status" value="3"/>
</dbReference>
<dbReference type="SMART" id="SM00089">
    <property type="entry name" value="PKD"/>
    <property type="match status" value="4"/>
</dbReference>
<reference evidence="3" key="1">
    <citation type="submission" date="2020-09" db="EMBL/GenBank/DDBJ databases">
        <title>Taishania pollutisoli gen. nov., sp. nov., Isolated from Tetrabromobisphenol A-Contaminated Soil.</title>
        <authorList>
            <person name="Chen Q."/>
        </authorList>
    </citation>
    <scope>NUCLEOTIDE SEQUENCE</scope>
    <source>
        <strain evidence="3">CZZ-1</strain>
    </source>
</reference>